<keyword evidence="6" id="KW-0342">GTP-binding</keyword>
<dbReference type="STRING" id="1802074.A3J15_02005"/>
<dbReference type="PROSITE" id="PS51722">
    <property type="entry name" value="G_TR_2"/>
    <property type="match status" value="1"/>
</dbReference>
<evidence type="ECO:0000256" key="5">
    <source>
        <dbReference type="ARBA" id="ARBA00022917"/>
    </source>
</evidence>
<dbReference type="InterPro" id="IPR005225">
    <property type="entry name" value="Small_GTP-bd"/>
</dbReference>
<dbReference type="NCBIfam" id="TIGR00231">
    <property type="entry name" value="small_GTP"/>
    <property type="match status" value="1"/>
</dbReference>
<evidence type="ECO:0000256" key="3">
    <source>
        <dbReference type="ARBA" id="ARBA00022540"/>
    </source>
</evidence>
<evidence type="ECO:0000256" key="1">
    <source>
        <dbReference type="ARBA" id="ARBA00007733"/>
    </source>
</evidence>
<dbReference type="PANTHER" id="PTHR43381:SF5">
    <property type="entry name" value="TR-TYPE G DOMAIN-CONTAINING PROTEIN"/>
    <property type="match status" value="1"/>
</dbReference>
<evidence type="ECO:0000256" key="2">
    <source>
        <dbReference type="ARBA" id="ARBA00020675"/>
    </source>
</evidence>
<gene>
    <name evidence="10" type="ORF">A3J15_02005</name>
</gene>
<dbReference type="InterPro" id="IPR036925">
    <property type="entry name" value="TIF_IF2_dom3_sf"/>
</dbReference>
<dbReference type="SUPFAM" id="SSF52156">
    <property type="entry name" value="Initiation factor IF2/eIF5b, domain 3"/>
    <property type="match status" value="1"/>
</dbReference>
<dbReference type="InterPro" id="IPR053905">
    <property type="entry name" value="EF-G-like_DII"/>
</dbReference>
<keyword evidence="5 8" id="KW-0648">Protein biosynthesis</keyword>
<evidence type="ECO:0000256" key="6">
    <source>
        <dbReference type="ARBA" id="ARBA00023134"/>
    </source>
</evidence>
<proteinExistence type="inferred from homology"/>
<dbReference type="CDD" id="cd01887">
    <property type="entry name" value="IF2_eIF5B"/>
    <property type="match status" value="1"/>
</dbReference>
<evidence type="ECO:0000256" key="8">
    <source>
        <dbReference type="RuleBase" id="RU000644"/>
    </source>
</evidence>
<dbReference type="SUPFAM" id="SSF52540">
    <property type="entry name" value="P-loop containing nucleoside triphosphate hydrolases"/>
    <property type="match status" value="1"/>
</dbReference>
<keyword evidence="3 8" id="KW-0396">Initiation factor</keyword>
<reference evidence="10 11" key="1">
    <citation type="journal article" date="2016" name="Nat. Commun.">
        <title>Thousands of microbial genomes shed light on interconnected biogeochemical processes in an aquifer system.</title>
        <authorList>
            <person name="Anantharaman K."/>
            <person name="Brown C.T."/>
            <person name="Hug L.A."/>
            <person name="Sharon I."/>
            <person name="Castelle C.J."/>
            <person name="Probst A.J."/>
            <person name="Thomas B.C."/>
            <person name="Singh A."/>
            <person name="Wilkins M.J."/>
            <person name="Karaoz U."/>
            <person name="Brodie E.L."/>
            <person name="Williams K.H."/>
            <person name="Hubbard S.S."/>
            <person name="Banfield J.F."/>
        </authorList>
    </citation>
    <scope>NUCLEOTIDE SEQUENCE [LARGE SCALE GENOMIC DNA]</scope>
</reference>
<dbReference type="GO" id="GO:0003743">
    <property type="term" value="F:translation initiation factor activity"/>
    <property type="evidence" value="ECO:0007669"/>
    <property type="project" value="UniProtKB-UniRule"/>
</dbReference>
<evidence type="ECO:0000259" key="9">
    <source>
        <dbReference type="PROSITE" id="PS51722"/>
    </source>
</evidence>
<comment type="similarity">
    <text evidence="1 8">Belongs to the TRAFAC class translation factor GTPase superfamily. Classic translation factor GTPase family. IF-2 subfamily.</text>
</comment>
<dbReference type="Gene3D" id="3.40.50.10050">
    <property type="entry name" value="Translation initiation factor IF- 2, domain 3"/>
    <property type="match status" value="1"/>
</dbReference>
<dbReference type="Pfam" id="PF11987">
    <property type="entry name" value="IF-2"/>
    <property type="match status" value="1"/>
</dbReference>
<keyword evidence="4" id="KW-0547">Nucleotide-binding</keyword>
<dbReference type="SUPFAM" id="SSF50447">
    <property type="entry name" value="Translation proteins"/>
    <property type="match status" value="2"/>
</dbReference>
<dbReference type="FunFam" id="3.40.50.10050:FF:000001">
    <property type="entry name" value="Translation initiation factor IF-2"/>
    <property type="match status" value="1"/>
</dbReference>
<dbReference type="GO" id="GO:0005737">
    <property type="term" value="C:cytoplasm"/>
    <property type="evidence" value="ECO:0007669"/>
    <property type="project" value="UniProtKB-UniRule"/>
</dbReference>
<comment type="function">
    <text evidence="8">One of the essential components for the initiation of protein synthesis. Protects formylmethionyl-tRNA from spontaneous hydrolysis and promotes its binding to the 30S ribosomal subunits. Also involved in the hydrolysis of GTP during the formation of the 70S ribosomal complex.</text>
</comment>
<dbReference type="FunFam" id="3.40.50.300:FF:000019">
    <property type="entry name" value="Translation initiation factor IF-2"/>
    <property type="match status" value="1"/>
</dbReference>
<dbReference type="GO" id="GO:0003924">
    <property type="term" value="F:GTPase activity"/>
    <property type="evidence" value="ECO:0007669"/>
    <property type="project" value="InterPro"/>
</dbReference>
<dbReference type="Pfam" id="PF22042">
    <property type="entry name" value="EF-G_D2"/>
    <property type="match status" value="1"/>
</dbReference>
<dbReference type="InterPro" id="IPR027417">
    <property type="entry name" value="P-loop_NTPase"/>
</dbReference>
<dbReference type="InterPro" id="IPR015760">
    <property type="entry name" value="TIF_IF2"/>
</dbReference>
<feature type="domain" description="Tr-type G" evidence="9">
    <location>
        <begin position="7"/>
        <end position="181"/>
    </location>
</feature>
<evidence type="ECO:0000313" key="10">
    <source>
        <dbReference type="EMBL" id="OGK57068.1"/>
    </source>
</evidence>
<dbReference type="PANTHER" id="PTHR43381">
    <property type="entry name" value="TRANSLATION INITIATION FACTOR IF-2-RELATED"/>
    <property type="match status" value="1"/>
</dbReference>
<dbReference type="InterPro" id="IPR000178">
    <property type="entry name" value="TF_IF2_bacterial-like"/>
</dbReference>
<dbReference type="PRINTS" id="PR00315">
    <property type="entry name" value="ELONGATNFCT"/>
</dbReference>
<dbReference type="Gene3D" id="3.40.50.300">
    <property type="entry name" value="P-loop containing nucleotide triphosphate hydrolases"/>
    <property type="match status" value="1"/>
</dbReference>
<sequence>MVQKTVNRSPVIVVLGHVDHGKTTLLDYIRKTNKIDKEIGGITQSIGAFDIELPVKGYHGNKITFIDTPGHEAFTQLRARGAEVADLAVLIVDAVDSVMPQTKESLYHIKQANIPYIVAFNKIDLPGANVERVKKDLMKDGVLFEGMGGDVPFVAISAKKGTGVKELLEMILFIASLKDLKYLPENDLKAYIVESRVEKAGISTTVIVKDGLLKVGDTIYTGETEAKVKALFDDLGQSLSIVRPSSPCVILGFKNLPEVGTEITSKPRKAEQEVKKEEPKPIQKFDLGAFFADKKKDRLKLIIKTDSQGSLDALLNSLSKNEDFEIILASIGEITKSDIFLAKASKAIIVGFATSVPKTVVKLANQEKVIIKTYSLIYQLFEELEEVSGLIKEKELTKRQLKGEAKVLANFIIDKERIAGIQVTKGKLNVNDNIELWRNTKLFGKAKLVSLKTRARAIDEIKKDMEGGVVFYPELDFNIGDMVKSYSI</sequence>
<evidence type="ECO:0000256" key="4">
    <source>
        <dbReference type="ARBA" id="ARBA00022741"/>
    </source>
</evidence>
<dbReference type="NCBIfam" id="TIGR00487">
    <property type="entry name" value="IF-2"/>
    <property type="match status" value="1"/>
</dbReference>
<comment type="caution">
    <text evidence="10">The sequence shown here is derived from an EMBL/GenBank/DDBJ whole genome shotgun (WGS) entry which is preliminary data.</text>
</comment>
<dbReference type="AlphaFoldDB" id="A0A1F7JN83"/>
<dbReference type="Gene3D" id="2.40.30.10">
    <property type="entry name" value="Translation factors"/>
    <property type="match status" value="2"/>
</dbReference>
<evidence type="ECO:0000256" key="7">
    <source>
        <dbReference type="NCBIfam" id="TIGR00487"/>
    </source>
</evidence>
<dbReference type="InterPro" id="IPR009000">
    <property type="entry name" value="Transl_B-barrel_sf"/>
</dbReference>
<name>A0A1F7JN83_9BACT</name>
<organism evidence="10 11">
    <name type="scientific">Candidatus Roizmanbacteria bacterium RIFCSPLOWO2_02_FULL_38_10</name>
    <dbReference type="NCBI Taxonomy" id="1802074"/>
    <lineage>
        <taxon>Bacteria</taxon>
        <taxon>Candidatus Roizmaniibacteriota</taxon>
    </lineage>
</organism>
<dbReference type="Proteomes" id="UP000176376">
    <property type="component" value="Unassembled WGS sequence"/>
</dbReference>
<dbReference type="Pfam" id="PF00009">
    <property type="entry name" value="GTP_EFTU"/>
    <property type="match status" value="1"/>
</dbReference>
<accession>A0A1F7JN83</accession>
<dbReference type="EMBL" id="MGAY01000014">
    <property type="protein sequence ID" value="OGK57068.1"/>
    <property type="molecule type" value="Genomic_DNA"/>
</dbReference>
<protein>
    <recommendedName>
        <fullName evidence="2 7">Translation initiation factor IF-2</fullName>
    </recommendedName>
</protein>
<evidence type="ECO:0000313" key="11">
    <source>
        <dbReference type="Proteomes" id="UP000176376"/>
    </source>
</evidence>
<dbReference type="InterPro" id="IPR000795">
    <property type="entry name" value="T_Tr_GTP-bd_dom"/>
</dbReference>
<dbReference type="InterPro" id="IPR023115">
    <property type="entry name" value="TIF_IF2_dom3"/>
</dbReference>
<dbReference type="GO" id="GO:0005525">
    <property type="term" value="F:GTP binding"/>
    <property type="evidence" value="ECO:0007669"/>
    <property type="project" value="UniProtKB-KW"/>
</dbReference>